<keyword evidence="1" id="KW-0472">Membrane</keyword>
<evidence type="ECO:0000313" key="4">
    <source>
        <dbReference type="Proteomes" id="UP000274756"/>
    </source>
</evidence>
<dbReference type="AlphaFoldDB" id="A0A0N4UHM1"/>
<keyword evidence="4" id="KW-1185">Reference proteome</keyword>
<dbReference type="EMBL" id="UYYG01001192">
    <property type="protein sequence ID" value="VDN59845.1"/>
    <property type="molecule type" value="Genomic_DNA"/>
</dbReference>
<feature type="transmembrane region" description="Helical" evidence="1">
    <location>
        <begin position="54"/>
        <end position="77"/>
    </location>
</feature>
<evidence type="ECO:0000313" key="3">
    <source>
        <dbReference type="Proteomes" id="UP000038040"/>
    </source>
</evidence>
<gene>
    <name evidence="2" type="ORF">DME_LOCUS9818</name>
</gene>
<keyword evidence="1" id="KW-1133">Transmembrane helix</keyword>
<reference evidence="2 4" key="2">
    <citation type="submission" date="2018-11" db="EMBL/GenBank/DDBJ databases">
        <authorList>
            <consortium name="Pathogen Informatics"/>
        </authorList>
    </citation>
    <scope>NUCLEOTIDE SEQUENCE [LARGE SCALE GENOMIC DNA]</scope>
</reference>
<accession>A0A0N4UHM1</accession>
<dbReference type="WBParaSite" id="DME_0000705701-mRNA-1">
    <property type="protein sequence ID" value="DME_0000705701-mRNA-1"/>
    <property type="gene ID" value="DME_0000705701"/>
</dbReference>
<keyword evidence="1" id="KW-0812">Transmembrane</keyword>
<dbReference type="PANTHER" id="PTHR21579">
    <property type="entry name" value="PROTEIN TINCAR"/>
    <property type="match status" value="1"/>
</dbReference>
<feature type="transmembrane region" description="Helical" evidence="1">
    <location>
        <begin position="12"/>
        <end position="33"/>
    </location>
</feature>
<proteinExistence type="predicted"/>
<sequence length="110" mass="12880">MAYTFHARINNLWSIWYTIIIVLLQSYLLYLGFERYKLYSEMKWPHGAYPRLWLKVYIILYSICVPGLVLFIASGVFKSGNIAGDNDRLGDRAERVIQSCDMQSKGFKFL</sequence>
<evidence type="ECO:0000256" key="1">
    <source>
        <dbReference type="SAM" id="Phobius"/>
    </source>
</evidence>
<reference evidence="5" key="1">
    <citation type="submission" date="2017-02" db="UniProtKB">
        <authorList>
            <consortium name="WormBaseParasite"/>
        </authorList>
    </citation>
    <scope>IDENTIFICATION</scope>
</reference>
<evidence type="ECO:0000313" key="5">
    <source>
        <dbReference type="WBParaSite" id="DME_0000705701-mRNA-1"/>
    </source>
</evidence>
<dbReference type="Proteomes" id="UP000038040">
    <property type="component" value="Unplaced"/>
</dbReference>
<dbReference type="PANTHER" id="PTHR21579:SF20">
    <property type="entry name" value="PROTEIN TINCAR"/>
    <property type="match status" value="1"/>
</dbReference>
<dbReference type="OrthoDB" id="10033661at2759"/>
<organism evidence="3 5">
    <name type="scientific">Dracunculus medinensis</name>
    <name type="common">Guinea worm</name>
    <dbReference type="NCBI Taxonomy" id="318479"/>
    <lineage>
        <taxon>Eukaryota</taxon>
        <taxon>Metazoa</taxon>
        <taxon>Ecdysozoa</taxon>
        <taxon>Nematoda</taxon>
        <taxon>Chromadorea</taxon>
        <taxon>Rhabditida</taxon>
        <taxon>Spirurina</taxon>
        <taxon>Dracunculoidea</taxon>
        <taxon>Dracunculidae</taxon>
        <taxon>Dracunculus</taxon>
    </lineage>
</organism>
<evidence type="ECO:0000313" key="2">
    <source>
        <dbReference type="EMBL" id="VDN59845.1"/>
    </source>
</evidence>
<protein>
    <submittedName>
        <fullName evidence="2 5">Uncharacterized protein</fullName>
    </submittedName>
</protein>
<dbReference type="InterPro" id="IPR053291">
    <property type="entry name" value="Ommatidial_diff-associated"/>
</dbReference>
<name>A0A0N4UHM1_DRAME</name>
<dbReference type="Proteomes" id="UP000274756">
    <property type="component" value="Unassembled WGS sequence"/>
</dbReference>